<gene>
    <name evidence="11" type="primary">pps</name>
    <name evidence="11" type="ORF">Dsi01nite_028140</name>
</gene>
<organism evidence="11 12">
    <name type="scientific">Dactylosporangium siamense</name>
    <dbReference type="NCBI Taxonomy" id="685454"/>
    <lineage>
        <taxon>Bacteria</taxon>
        <taxon>Bacillati</taxon>
        <taxon>Actinomycetota</taxon>
        <taxon>Actinomycetes</taxon>
        <taxon>Micromonosporales</taxon>
        <taxon>Micromonosporaceae</taxon>
        <taxon>Dactylosporangium</taxon>
    </lineage>
</organism>
<comment type="similarity">
    <text evidence="4">Belongs to the rifampicin phosphotransferase family.</text>
</comment>
<dbReference type="GO" id="GO:0016301">
    <property type="term" value="F:kinase activity"/>
    <property type="evidence" value="ECO:0007669"/>
    <property type="project" value="InterPro"/>
</dbReference>
<evidence type="ECO:0000256" key="7">
    <source>
        <dbReference type="ARBA" id="ARBA00076136"/>
    </source>
</evidence>
<feature type="compositionally biased region" description="Pro residues" evidence="8">
    <location>
        <begin position="408"/>
        <end position="424"/>
    </location>
</feature>
<dbReference type="NCBIfam" id="NF004879">
    <property type="entry name" value="PRK06241.1-4"/>
    <property type="match status" value="1"/>
</dbReference>
<comment type="caution">
    <text evidence="11">The sequence shown here is derived from an EMBL/GenBank/DDBJ whole genome shotgun (WGS) entry which is preliminary data.</text>
</comment>
<dbReference type="PANTHER" id="PTHR43615">
    <property type="entry name" value="PHOSPHOENOLPYRUVATE SYNTHASE-RELATED"/>
    <property type="match status" value="1"/>
</dbReference>
<keyword evidence="1" id="KW-0547">Nucleotide-binding</keyword>
<dbReference type="InterPro" id="IPR008279">
    <property type="entry name" value="PEP-util_enz_mobile_dom"/>
</dbReference>
<dbReference type="NCBIfam" id="NF041857">
    <property type="entry name" value="RIF_Ptrans_rph"/>
    <property type="match status" value="1"/>
</dbReference>
<evidence type="ECO:0000256" key="5">
    <source>
        <dbReference type="ARBA" id="ARBA00066332"/>
    </source>
</evidence>
<feature type="domain" description="Pyruvate phosphate dikinase AMP/ATP-binding" evidence="10">
    <location>
        <begin position="15"/>
        <end position="313"/>
    </location>
</feature>
<feature type="region of interest" description="Disordered" evidence="8">
    <location>
        <begin position="401"/>
        <end position="430"/>
    </location>
</feature>
<dbReference type="Gene3D" id="3.30.470.20">
    <property type="entry name" value="ATP-grasp fold, B domain"/>
    <property type="match status" value="1"/>
</dbReference>
<sequence>MAVVDLQEVYATQVAAVGGKAAHLGGLARIDGVRVPSGFCVTTAAYRQILAEAPAMDEQLDRLARLDPDDRDAIGALSARIRRTVEGVTIPADLAAAVAGALARHGEDAAYAVRSSATAEDLPTASFAGQQDTFLNVVGPAEILRHIARCWASLFTERAVTYRLRNGFDHRTVHMAVVVQRMVFPDASGILFTADPVTGNRKVATVDAGFGLGEALVSGLVNPDVFQVRDGEIVARSVAAKLRAVQPLPAGGTQEVAVDPHRRDQPALTDAQVVRLVRLGRRIEAEFGRPQDIEWCLAGDDFQIVQSRPITTLFPIPETGDQEPHVYVSVGHGQMMTDPMKPLGLSCWQLTAMVAMHEAGGRLFVDVTGRLATPAGRAALLEVMGKGDPLVRDALETVLDRDDFVPTQPDPRPDPAPGRPPGAAPAPIGTDPAIVTGLIERSEASIAALRRDIATVSGPALFDFLLEAFQEHKRVLGEPLNFQAIMAGMEATWWLNDQLLEWLGEKNAADTLTLSAPGNITSEMGLALLDVADAVRPHPQVVAYLRDVGDDGFLDELPKLAGGTEARDAIEAYLDRYGMRCVGEIDITRPRWRERPSTLVPLILDNVKLFAPGAAGRRFEQGRRDAQQKEQEVLARLLALPDGERKAAETKRMIDRVRTFIGYREYPKYGIISRYFVYKQALLAEADRLVRAGVLPEREDVFYLTFAEFHDAVRSNRVDHQLIHRRKDAFRSYHALTPPRVLTSDGEALTGAYRRDDVPAGALIGVPVSAGTVEGRARVIVDLAEADLEAGDILVTTHTDPSWTPLFVAVAGLVTEVGGAMTHGAVIAREYGLPAVVGVVDATRLIADGQRIRVHGGDGYVELLP</sequence>
<proteinExistence type="inferred from homology"/>
<name>A0A919UBM0_9ACTN</name>
<dbReference type="SUPFAM" id="SSF56059">
    <property type="entry name" value="Glutathione synthetase ATP-binding domain-like"/>
    <property type="match status" value="1"/>
</dbReference>
<keyword evidence="2" id="KW-0067">ATP-binding</keyword>
<evidence type="ECO:0000259" key="9">
    <source>
        <dbReference type="Pfam" id="PF00391"/>
    </source>
</evidence>
<dbReference type="Gene3D" id="3.50.30.10">
    <property type="entry name" value="Phosphohistidine domain"/>
    <property type="match status" value="1"/>
</dbReference>
<reference evidence="11" key="1">
    <citation type="submission" date="2021-01" db="EMBL/GenBank/DDBJ databases">
        <title>Whole genome shotgun sequence of Dactylosporangium siamense NBRC 106093.</title>
        <authorList>
            <person name="Komaki H."/>
            <person name="Tamura T."/>
        </authorList>
    </citation>
    <scope>NUCLEOTIDE SEQUENCE</scope>
    <source>
        <strain evidence="11">NBRC 106093</strain>
    </source>
</reference>
<dbReference type="Pfam" id="PF01326">
    <property type="entry name" value="PPDK_N"/>
    <property type="match status" value="1"/>
</dbReference>
<dbReference type="AlphaFoldDB" id="A0A919UBM0"/>
<dbReference type="RefSeq" id="WP_203846591.1">
    <property type="nucleotide sequence ID" value="NZ_BAAAVW010000007.1"/>
</dbReference>
<evidence type="ECO:0000256" key="1">
    <source>
        <dbReference type="ARBA" id="ARBA00022741"/>
    </source>
</evidence>
<protein>
    <recommendedName>
        <fullName evidence="6">Rifampicin phosphotransferase</fullName>
        <ecNumber evidence="5">2.7.9.6</ecNumber>
    </recommendedName>
    <alternativeName>
        <fullName evidence="7">Rifampin phosphotransferase</fullName>
    </alternativeName>
</protein>
<dbReference type="FunFam" id="3.30.1490.20:FF:000010">
    <property type="entry name" value="Phosphoenolpyruvate synthase"/>
    <property type="match status" value="1"/>
</dbReference>
<dbReference type="NCBIfam" id="NF004877">
    <property type="entry name" value="PRK06241.1-2"/>
    <property type="match status" value="1"/>
</dbReference>
<evidence type="ECO:0000256" key="6">
    <source>
        <dbReference type="ARBA" id="ARBA00074400"/>
    </source>
</evidence>
<evidence type="ECO:0000313" key="11">
    <source>
        <dbReference type="EMBL" id="GIG44773.1"/>
    </source>
</evidence>
<dbReference type="EC" id="2.7.9.6" evidence="5"/>
<dbReference type="FunFam" id="3.50.30.10:FF:000007">
    <property type="entry name" value="Phosphoenolpyruvate synthase"/>
    <property type="match status" value="1"/>
</dbReference>
<evidence type="ECO:0000256" key="8">
    <source>
        <dbReference type="SAM" id="MobiDB-lite"/>
    </source>
</evidence>
<dbReference type="InterPro" id="IPR013815">
    <property type="entry name" value="ATP_grasp_subdomain_1"/>
</dbReference>
<dbReference type="InterPro" id="IPR051549">
    <property type="entry name" value="PEP_Utilizing_Enz"/>
</dbReference>
<accession>A0A919UBM0</accession>
<dbReference type="EMBL" id="BONQ01000044">
    <property type="protein sequence ID" value="GIG44773.1"/>
    <property type="molecule type" value="Genomic_DNA"/>
</dbReference>
<keyword evidence="12" id="KW-1185">Reference proteome</keyword>
<evidence type="ECO:0000313" key="12">
    <source>
        <dbReference type="Proteomes" id="UP000660611"/>
    </source>
</evidence>
<dbReference type="PANTHER" id="PTHR43615:SF1">
    <property type="entry name" value="PPDK_N DOMAIN-CONTAINING PROTEIN"/>
    <property type="match status" value="1"/>
</dbReference>
<feature type="domain" description="PEP-utilising enzyme mobile" evidence="9">
    <location>
        <begin position="789"/>
        <end position="859"/>
    </location>
</feature>
<evidence type="ECO:0000259" key="10">
    <source>
        <dbReference type="Pfam" id="PF01326"/>
    </source>
</evidence>
<evidence type="ECO:0000256" key="4">
    <source>
        <dbReference type="ARBA" id="ARBA00061332"/>
    </source>
</evidence>
<dbReference type="InterPro" id="IPR002192">
    <property type="entry name" value="PPDK_AMP/ATP-bd"/>
</dbReference>
<dbReference type="SUPFAM" id="SSF52009">
    <property type="entry name" value="Phosphohistidine domain"/>
    <property type="match status" value="1"/>
</dbReference>
<comment type="catalytic activity">
    <reaction evidence="3">
        <text>rifampicin + ATP + H2O = 21-phosphorifampicin + AMP + phosphate + 2 H(+)</text>
        <dbReference type="Rhea" id="RHEA:56304"/>
        <dbReference type="ChEBI" id="CHEBI:15377"/>
        <dbReference type="ChEBI" id="CHEBI:15378"/>
        <dbReference type="ChEBI" id="CHEBI:30616"/>
        <dbReference type="ChEBI" id="CHEBI:43474"/>
        <dbReference type="ChEBI" id="CHEBI:71365"/>
        <dbReference type="ChEBI" id="CHEBI:140195"/>
        <dbReference type="ChEBI" id="CHEBI:456215"/>
        <dbReference type="EC" id="2.7.9.6"/>
    </reaction>
    <physiologicalReaction direction="left-to-right" evidence="3">
        <dbReference type="Rhea" id="RHEA:56305"/>
    </physiologicalReaction>
</comment>
<dbReference type="GO" id="GO:0005524">
    <property type="term" value="F:ATP binding"/>
    <property type="evidence" value="ECO:0007669"/>
    <property type="project" value="UniProtKB-KW"/>
</dbReference>
<evidence type="ECO:0000256" key="3">
    <source>
        <dbReference type="ARBA" id="ARBA00051922"/>
    </source>
</evidence>
<evidence type="ECO:0000256" key="2">
    <source>
        <dbReference type="ARBA" id="ARBA00022840"/>
    </source>
</evidence>
<dbReference type="Pfam" id="PF00391">
    <property type="entry name" value="PEP-utilizers"/>
    <property type="match status" value="1"/>
</dbReference>
<dbReference type="Proteomes" id="UP000660611">
    <property type="component" value="Unassembled WGS sequence"/>
</dbReference>
<dbReference type="InterPro" id="IPR036637">
    <property type="entry name" value="Phosphohistidine_dom_sf"/>
</dbReference>
<dbReference type="Gene3D" id="3.30.1490.20">
    <property type="entry name" value="ATP-grasp fold, A domain"/>
    <property type="match status" value="1"/>
</dbReference>